<dbReference type="Pfam" id="PF07366">
    <property type="entry name" value="SnoaL"/>
    <property type="match status" value="1"/>
</dbReference>
<name>A0A5S3UZ99_9GAMM</name>
<dbReference type="GO" id="GO:0030638">
    <property type="term" value="P:polyketide metabolic process"/>
    <property type="evidence" value="ECO:0007669"/>
    <property type="project" value="InterPro"/>
</dbReference>
<dbReference type="Gene3D" id="3.10.450.50">
    <property type="match status" value="2"/>
</dbReference>
<dbReference type="RefSeq" id="WP_138593697.1">
    <property type="nucleotide sequence ID" value="NZ_PNBX01000136.1"/>
</dbReference>
<dbReference type="PANTHER" id="PTHR38436:SF1">
    <property type="entry name" value="ESTER CYCLASE"/>
    <property type="match status" value="1"/>
</dbReference>
<dbReference type="EMBL" id="PNBX01000136">
    <property type="protein sequence ID" value="TMO62489.1"/>
    <property type="molecule type" value="Genomic_DNA"/>
</dbReference>
<dbReference type="InterPro" id="IPR009959">
    <property type="entry name" value="Cyclase_SnoaL-like"/>
</dbReference>
<dbReference type="OrthoDB" id="1948945at2"/>
<reference evidence="1 2" key="1">
    <citation type="submission" date="2018-01" db="EMBL/GenBank/DDBJ databases">
        <authorList>
            <person name="Paulsen S."/>
            <person name="Gram L.K."/>
        </authorList>
    </citation>
    <scope>NUCLEOTIDE SEQUENCE [LARGE SCALE GENOMIC DNA]</scope>
    <source>
        <strain evidence="1 2">S3790</strain>
    </source>
</reference>
<dbReference type="AlphaFoldDB" id="A0A5S3UZ99"/>
<accession>A0A5S3UZ99</accession>
<gene>
    <name evidence="1" type="ORF">CWC19_20200</name>
</gene>
<dbReference type="Proteomes" id="UP000307217">
    <property type="component" value="Unassembled WGS sequence"/>
</dbReference>
<sequence>MSCTHLDNKQCIYELSQTQYNFEPENVQVALNHLFSTDAKVQLCYPFETMYGPKSLFEQAILPLSQSIDDLERRDTIIIAGETEQGASWVGACGYYCGTFSKPFLDIPPTGHMVSMRFHEFYKFDKGKVCEFQAIWDIPELMMQANAWPMVPSLGREWHVPGPATLDGISLVEQEKGLTHKALKTVVNMCDALGNYAAGGVKAMQLEKYWHPKCSWYGPSGIGTARTLNGFRNWHQIPFLNGLPDRVGDPHLGHAFADNSYVGFTAWPGMTMTVSGSGWLGIAPGGQKVTMRSLDFWRLEGSLIRENWVLIDLLSVYMQLGVDVLARMKEFNKARNSQ</sequence>
<comment type="caution">
    <text evidence="1">The sequence shown here is derived from an EMBL/GenBank/DDBJ whole genome shotgun (WGS) entry which is preliminary data.</text>
</comment>
<dbReference type="PANTHER" id="PTHR38436">
    <property type="entry name" value="POLYKETIDE CYCLASE SNOAL-LIKE DOMAIN"/>
    <property type="match status" value="1"/>
</dbReference>
<evidence type="ECO:0000313" key="1">
    <source>
        <dbReference type="EMBL" id="TMO62489.1"/>
    </source>
</evidence>
<dbReference type="InterPro" id="IPR032710">
    <property type="entry name" value="NTF2-like_dom_sf"/>
</dbReference>
<dbReference type="SUPFAM" id="SSF54427">
    <property type="entry name" value="NTF2-like"/>
    <property type="match status" value="2"/>
</dbReference>
<proteinExistence type="predicted"/>
<protein>
    <submittedName>
        <fullName evidence="1">Polyketide cyclase</fullName>
    </submittedName>
</protein>
<reference evidence="2" key="2">
    <citation type="submission" date="2019-06" db="EMBL/GenBank/DDBJ databases">
        <title>Co-occurence of chitin degradation, pigmentation and bioactivity in marine Pseudoalteromonas.</title>
        <authorList>
            <person name="Sonnenschein E.C."/>
            <person name="Bech P.K."/>
        </authorList>
    </citation>
    <scope>NUCLEOTIDE SEQUENCE [LARGE SCALE GENOMIC DNA]</scope>
    <source>
        <strain evidence="2">S3790</strain>
    </source>
</reference>
<evidence type="ECO:0000313" key="2">
    <source>
        <dbReference type="Proteomes" id="UP000307217"/>
    </source>
</evidence>
<organism evidence="1 2">
    <name type="scientific">Pseudoalteromonas aurantia</name>
    <dbReference type="NCBI Taxonomy" id="43654"/>
    <lineage>
        <taxon>Bacteria</taxon>
        <taxon>Pseudomonadati</taxon>
        <taxon>Pseudomonadota</taxon>
        <taxon>Gammaproteobacteria</taxon>
        <taxon>Alteromonadales</taxon>
        <taxon>Pseudoalteromonadaceae</taxon>
        <taxon>Pseudoalteromonas</taxon>
    </lineage>
</organism>